<reference evidence="2 3" key="1">
    <citation type="submission" date="2020-07" db="EMBL/GenBank/DDBJ databases">
        <title>The yeast mating-type switching endonuclease HO is a domesticated member of an unorthodox homing genetic element family.</title>
        <authorList>
            <person name="Coughlan A.Y."/>
            <person name="Lombardi L."/>
            <person name="Braun-Galleani S."/>
            <person name="Martos A.R."/>
            <person name="Galeote V."/>
            <person name="Bigey F."/>
            <person name="Dequin S."/>
            <person name="Byrne K.P."/>
            <person name="Wolfe K.H."/>
        </authorList>
    </citation>
    <scope>NUCLEOTIDE SEQUENCE [LARGE SCALE GENOMIC DNA]</scope>
    <source>
        <strain evidence="2 3">NRRL Y-6702</strain>
    </source>
</reference>
<feature type="domain" description="F-box" evidence="1">
    <location>
        <begin position="1"/>
        <end position="44"/>
    </location>
</feature>
<dbReference type="AlphaFoldDB" id="A0A7H9B721"/>
<dbReference type="Proteomes" id="UP000509704">
    <property type="component" value="Chromosome 7"/>
</dbReference>
<accession>A0A7H9B721</accession>
<evidence type="ECO:0000259" key="1">
    <source>
        <dbReference type="PROSITE" id="PS50181"/>
    </source>
</evidence>
<evidence type="ECO:0000313" key="3">
    <source>
        <dbReference type="Proteomes" id="UP000509704"/>
    </source>
</evidence>
<dbReference type="KEGG" id="zmk:HG535_0G04080"/>
<dbReference type="RefSeq" id="XP_037146250.1">
    <property type="nucleotide sequence ID" value="XM_037290355.1"/>
</dbReference>
<dbReference type="InterPro" id="IPR001810">
    <property type="entry name" value="F-box_dom"/>
</dbReference>
<dbReference type="OrthoDB" id="4060589at2759"/>
<evidence type="ECO:0000313" key="2">
    <source>
        <dbReference type="EMBL" id="QLG74525.1"/>
    </source>
</evidence>
<dbReference type="EMBL" id="CP058610">
    <property type="protein sequence ID" value="QLG74525.1"/>
    <property type="molecule type" value="Genomic_DNA"/>
</dbReference>
<proteinExistence type="predicted"/>
<gene>
    <name evidence="2" type="ORF">HG535_0G04080</name>
</gene>
<keyword evidence="3" id="KW-1185">Reference proteome</keyword>
<protein>
    <recommendedName>
        <fullName evidence="1">F-box domain-containing protein</fullName>
    </recommendedName>
</protein>
<dbReference type="GeneID" id="59238308"/>
<name>A0A7H9B721_ZYGMR</name>
<organism evidence="2 3">
    <name type="scientific">Zygotorulaspora mrakii</name>
    <name type="common">Zygosaccharomyces mrakii</name>
    <dbReference type="NCBI Taxonomy" id="42260"/>
    <lineage>
        <taxon>Eukaryota</taxon>
        <taxon>Fungi</taxon>
        <taxon>Dikarya</taxon>
        <taxon>Ascomycota</taxon>
        <taxon>Saccharomycotina</taxon>
        <taxon>Saccharomycetes</taxon>
        <taxon>Saccharomycetales</taxon>
        <taxon>Saccharomycetaceae</taxon>
        <taxon>Zygotorulaspora</taxon>
    </lineage>
</organism>
<dbReference type="PROSITE" id="PS50181">
    <property type="entry name" value="FBOX"/>
    <property type="match status" value="1"/>
</dbReference>
<sequence length="528" mass="61694">MIDKIPPELFPRIAKHISQDDKVSLTYCCRDVRMRIISSLYENLFLNEKPYFPSDLDANLGTNFWSVLCFQSRYETSINSTRGKRKLKILVRSLQESAFILCPLVKRVHCSWHLDTAILFKLIKLLMTYGTSLQYFSNILEEQISRLLLPKASQLRSLDVVPPFKIPAGRADSIYYGRMEVLLSKYNWENINELTLHVNGCTFFPHLNKPLKIKSLCLNLRPDTFAGSFFEQPYYSIFDTDALEELEILSWYHTNESTANLYDTWNLPQFWEFSNIKSLTMLSLVANESFLCTCFQKFNLLERLKVDYMFDIPISTRTIEILARSKASKTIKYIDIKFDSLQIPIFSLNPVDTSSFRINLNCQCHDCKQTFNDIIIQKIFPTNDSLSVRNPNDDSSRSYYFHVFKLTSILPYTHFIDRTPAISYHCTSLQEHASDINYLLKKDGANESRYVNENDVLRLYHAHIHSLKKTFDFFLNHFISLDFLTLNDLPTKVFQVDELQRSNVPIFYSKGYSSNQIYELVTDESLFN</sequence>